<dbReference type="Gene3D" id="3.40.50.150">
    <property type="entry name" value="Vaccinia Virus protein VP39"/>
    <property type="match status" value="1"/>
</dbReference>
<dbReference type="EMBL" id="BMOS01000056">
    <property type="protein sequence ID" value="GGN67250.1"/>
    <property type="molecule type" value="Genomic_DNA"/>
</dbReference>
<reference evidence="2" key="1">
    <citation type="journal article" date="2014" name="Int. J. Syst. Evol. Microbiol.">
        <title>Complete genome sequence of Corynebacterium casei LMG S-19264T (=DSM 44701T), isolated from a smear-ripened cheese.</title>
        <authorList>
            <consortium name="US DOE Joint Genome Institute (JGI-PGF)"/>
            <person name="Walter F."/>
            <person name="Albersmeier A."/>
            <person name="Kalinowski J."/>
            <person name="Ruckert C."/>
        </authorList>
    </citation>
    <scope>NUCLEOTIDE SEQUENCE</scope>
    <source>
        <strain evidence="2">JCM 17251</strain>
    </source>
</reference>
<comment type="caution">
    <text evidence="2">The sequence shown here is derived from an EMBL/GenBank/DDBJ whole genome shotgun (WGS) entry which is preliminary data.</text>
</comment>
<name>A0A917Y4H6_9BACI</name>
<dbReference type="PANTHER" id="PTHR42998">
    <property type="entry name" value="TYPE I RESTRICTION ENZYME HINDVIIP M PROTEIN-RELATED"/>
    <property type="match status" value="1"/>
</dbReference>
<dbReference type="InterPro" id="IPR003356">
    <property type="entry name" value="DNA_methylase_A-5"/>
</dbReference>
<dbReference type="PANTHER" id="PTHR42998:SF1">
    <property type="entry name" value="TYPE I RESTRICTION ENZYME HINDI METHYLASE SUBUNIT"/>
    <property type="match status" value="1"/>
</dbReference>
<dbReference type="Pfam" id="PF02384">
    <property type="entry name" value="N6_Mtase"/>
    <property type="match status" value="1"/>
</dbReference>
<dbReference type="AlphaFoldDB" id="A0A917Y4H6"/>
<feature type="domain" description="DNA methylase adenine-specific" evidence="1">
    <location>
        <begin position="141"/>
        <end position="443"/>
    </location>
</feature>
<reference evidence="2" key="2">
    <citation type="submission" date="2020-09" db="EMBL/GenBank/DDBJ databases">
        <authorList>
            <person name="Sun Q."/>
            <person name="Ohkuma M."/>
        </authorList>
    </citation>
    <scope>NUCLEOTIDE SEQUENCE</scope>
    <source>
        <strain evidence="2">JCM 17251</strain>
    </source>
</reference>
<sequence>MPKADQKLSDILEERWTIDDLVERDKLVTERKSLKDLILELEDEVLANAGVDVFEEVFKLIFTKLYDEMESGRNSNRHLEFRNYGDTESELKEKVQRLFDRAKNKWEGVFTNDAQIMLTPSHLSICVASLQDVKLFNSNLEVVDEAFEYLISKSSKGEKGQYFTPRYVIDMCVKMLNPQEHETMIDTAAGSSGFTVHTIFHVWEQIMEDEGLNKSHLFTSELKPPRCVDYVKDKVFAIDFDEKTVRVARTLNLIAGDGQTNVLHLNTLDYERWDERTEDENWQDIYFEGWRKLKRLRTKRNSNRDFKFDVLMANPPFAGDIKESRIISKYELGKRANGKYQNSVVRDILFIERNLDFLKPGGRMAIVLPQGRFNNSSDKRIREYIAEQCRILAVVGLDGNVFKPHTGTKTSVLFVQKWDDELCPKVEDYPIFFATMKEPSKDSSGDKIFVRKKDYPNAKQYNQGANPTDIYNDVPEDLDEYLLDSHGHLIVKHDLFNHDGLTQDGIAEAFIEFAKKEGFSFLGK</sequence>
<proteinExistence type="predicted"/>
<protein>
    <recommendedName>
        <fullName evidence="1">DNA methylase adenine-specific domain-containing protein</fullName>
    </recommendedName>
</protein>
<keyword evidence="3" id="KW-1185">Reference proteome</keyword>
<dbReference type="RefSeq" id="WP_229782806.1">
    <property type="nucleotide sequence ID" value="NZ_BMOS01000056.1"/>
</dbReference>
<evidence type="ECO:0000313" key="3">
    <source>
        <dbReference type="Proteomes" id="UP000624041"/>
    </source>
</evidence>
<evidence type="ECO:0000313" key="2">
    <source>
        <dbReference type="EMBL" id="GGN67250.1"/>
    </source>
</evidence>
<dbReference type="InterPro" id="IPR029063">
    <property type="entry name" value="SAM-dependent_MTases_sf"/>
</dbReference>
<evidence type="ECO:0000259" key="1">
    <source>
        <dbReference type="Pfam" id="PF02384"/>
    </source>
</evidence>
<dbReference type="PRINTS" id="PR00507">
    <property type="entry name" value="N12N6MTFRASE"/>
</dbReference>
<dbReference type="SUPFAM" id="SSF53335">
    <property type="entry name" value="S-adenosyl-L-methionine-dependent methyltransferases"/>
    <property type="match status" value="1"/>
</dbReference>
<dbReference type="GO" id="GO:0003677">
    <property type="term" value="F:DNA binding"/>
    <property type="evidence" value="ECO:0007669"/>
    <property type="project" value="InterPro"/>
</dbReference>
<organism evidence="2 3">
    <name type="scientific">Oceanobacillus indicireducens</name>
    <dbReference type="NCBI Taxonomy" id="1004261"/>
    <lineage>
        <taxon>Bacteria</taxon>
        <taxon>Bacillati</taxon>
        <taxon>Bacillota</taxon>
        <taxon>Bacilli</taxon>
        <taxon>Bacillales</taxon>
        <taxon>Bacillaceae</taxon>
        <taxon>Oceanobacillus</taxon>
    </lineage>
</organism>
<gene>
    <name evidence="2" type="ORF">GCM10007971_37920</name>
</gene>
<dbReference type="InterPro" id="IPR052916">
    <property type="entry name" value="Type-I_RE_MTase_Subunit"/>
</dbReference>
<accession>A0A917Y4H6</accession>
<dbReference type="GO" id="GO:0008170">
    <property type="term" value="F:N-methyltransferase activity"/>
    <property type="evidence" value="ECO:0007669"/>
    <property type="project" value="InterPro"/>
</dbReference>
<dbReference type="Proteomes" id="UP000624041">
    <property type="component" value="Unassembled WGS sequence"/>
</dbReference>